<dbReference type="InterPro" id="IPR023881">
    <property type="entry name" value="Thiol_BshA"/>
</dbReference>
<dbReference type="OrthoDB" id="9810929at2"/>
<dbReference type="Pfam" id="PF00534">
    <property type="entry name" value="Glycos_transf_1"/>
    <property type="match status" value="1"/>
</dbReference>
<dbReference type="NCBIfam" id="TIGR03999">
    <property type="entry name" value="thiol_BshA"/>
    <property type="match status" value="1"/>
</dbReference>
<dbReference type="InterPro" id="IPR028098">
    <property type="entry name" value="Glyco_trans_4-like_N"/>
</dbReference>
<dbReference type="EMBL" id="MJEH01000011">
    <property type="protein sequence ID" value="OEH93427.1"/>
    <property type="molecule type" value="Genomic_DNA"/>
</dbReference>
<dbReference type="RefSeq" id="WP_069716330.1">
    <property type="nucleotide sequence ID" value="NZ_MJEH01000011.1"/>
</dbReference>
<evidence type="ECO:0000259" key="3">
    <source>
        <dbReference type="Pfam" id="PF13439"/>
    </source>
</evidence>
<comment type="similarity">
    <text evidence="1">Belongs to the glycosyltransferase group 1 family. Glycosyltransferase 4 subfamily.</text>
</comment>
<keyword evidence="5" id="KW-1185">Reference proteome</keyword>
<name>A0A1E5LH76_9BACI</name>
<feature type="domain" description="Glycosyltransferase subfamily 4-like N-terminal" evidence="3">
    <location>
        <begin position="14"/>
        <end position="178"/>
    </location>
</feature>
<protein>
    <submittedName>
        <fullName evidence="4">N-acetyl-alpha-D-glucosaminyl L-malate synthase BshA</fullName>
    </submittedName>
</protein>
<dbReference type="SUPFAM" id="SSF53756">
    <property type="entry name" value="UDP-Glycosyltransferase/glycogen phosphorylase"/>
    <property type="match status" value="1"/>
</dbReference>
<feature type="domain" description="Glycosyl transferase family 1" evidence="2">
    <location>
        <begin position="187"/>
        <end position="352"/>
    </location>
</feature>
<proteinExistence type="inferred from homology"/>
<dbReference type="GO" id="GO:0071793">
    <property type="term" value="P:bacillithiol biosynthetic process"/>
    <property type="evidence" value="ECO:0007669"/>
    <property type="project" value="InterPro"/>
</dbReference>
<dbReference type="PANTHER" id="PTHR45947">
    <property type="entry name" value="SULFOQUINOVOSYL TRANSFERASE SQD2"/>
    <property type="match status" value="1"/>
</dbReference>
<reference evidence="4 5" key="1">
    <citation type="submission" date="2016-08" db="EMBL/GenBank/DDBJ databases">
        <title>Genome of Bacillus solimangrovi GH2-4.</title>
        <authorList>
            <person name="Lim S."/>
            <person name="Kim B.-C."/>
        </authorList>
    </citation>
    <scope>NUCLEOTIDE SEQUENCE [LARGE SCALE GENOMIC DNA]</scope>
    <source>
        <strain evidence="4 5">GH2-4</strain>
    </source>
</reference>
<dbReference type="GO" id="GO:0016757">
    <property type="term" value="F:glycosyltransferase activity"/>
    <property type="evidence" value="ECO:0007669"/>
    <property type="project" value="InterPro"/>
</dbReference>
<accession>A0A1E5LH76</accession>
<evidence type="ECO:0000256" key="1">
    <source>
        <dbReference type="ARBA" id="ARBA00009481"/>
    </source>
</evidence>
<organism evidence="4 5">
    <name type="scientific">Bacillus solimangrovi</name>
    <dbReference type="NCBI Taxonomy" id="1305675"/>
    <lineage>
        <taxon>Bacteria</taxon>
        <taxon>Bacillati</taxon>
        <taxon>Bacillota</taxon>
        <taxon>Bacilli</taxon>
        <taxon>Bacillales</taxon>
        <taxon>Bacillaceae</taxon>
        <taxon>Bacillus</taxon>
    </lineage>
</organism>
<dbReference type="Pfam" id="PF13439">
    <property type="entry name" value="Glyco_transf_4"/>
    <property type="match status" value="1"/>
</dbReference>
<dbReference type="InterPro" id="IPR001296">
    <property type="entry name" value="Glyco_trans_1"/>
</dbReference>
<sequence>MKKLKIGIICYPTVGGSGVVATELGKQLAEKGHEIHFITSSVPFRLNKHYPNIYFHEIAVNQYDVFQYPPYSLAAASKIAEEVKRQGLDILHAHYAVPHAICAILAKQMVNNNVKIVTTLHGTDITVLGSDSSLHEIIRFGIEQSDKVTAVSNHLVQQTRDIFNTEKEINTIYNFVDERDYNKHDVKKLREEYGIEDGEKVIAHISNFRRVKRVPDVIHVFEKIADRMPAKLLLIGDGPELSAICRLVREKGLEDKVLLLGKQENVSELLSICDLKLLLSEKESFGLVLLEAMACGVPCIGSRVGGIPEVIVDGETGFVCELGDINMMSERSIELLSNPVLFEQMSQNAKQRAIEQFASVKIVEQYEQIYYDTLTQDEE</sequence>
<comment type="caution">
    <text evidence="4">The sequence shown here is derived from an EMBL/GenBank/DDBJ whole genome shotgun (WGS) entry which is preliminary data.</text>
</comment>
<dbReference type="InterPro" id="IPR050194">
    <property type="entry name" value="Glycosyltransferase_grp1"/>
</dbReference>
<gene>
    <name evidence="4" type="ORF">BFG57_00075</name>
</gene>
<dbReference type="PANTHER" id="PTHR45947:SF3">
    <property type="entry name" value="SULFOQUINOVOSYL TRANSFERASE SQD2"/>
    <property type="match status" value="1"/>
</dbReference>
<dbReference type="Proteomes" id="UP000095209">
    <property type="component" value="Unassembled WGS sequence"/>
</dbReference>
<dbReference type="AlphaFoldDB" id="A0A1E5LH76"/>
<dbReference type="Gene3D" id="3.40.50.2000">
    <property type="entry name" value="Glycogen Phosphorylase B"/>
    <property type="match status" value="2"/>
</dbReference>
<evidence type="ECO:0000259" key="2">
    <source>
        <dbReference type="Pfam" id="PF00534"/>
    </source>
</evidence>
<evidence type="ECO:0000313" key="4">
    <source>
        <dbReference type="EMBL" id="OEH93427.1"/>
    </source>
</evidence>
<dbReference type="STRING" id="1305675.BFG57_00075"/>
<evidence type="ECO:0000313" key="5">
    <source>
        <dbReference type="Proteomes" id="UP000095209"/>
    </source>
</evidence>